<organism evidence="1 2">
    <name type="scientific">Rhabditophanes sp. KR3021</name>
    <dbReference type="NCBI Taxonomy" id="114890"/>
    <lineage>
        <taxon>Eukaryota</taxon>
        <taxon>Metazoa</taxon>
        <taxon>Ecdysozoa</taxon>
        <taxon>Nematoda</taxon>
        <taxon>Chromadorea</taxon>
        <taxon>Rhabditida</taxon>
        <taxon>Tylenchina</taxon>
        <taxon>Panagrolaimomorpha</taxon>
        <taxon>Strongyloidoidea</taxon>
        <taxon>Alloionematidae</taxon>
        <taxon>Rhabditophanes</taxon>
    </lineage>
</organism>
<reference evidence="2" key="1">
    <citation type="submission" date="2016-11" db="UniProtKB">
        <authorList>
            <consortium name="WormBaseParasite"/>
        </authorList>
    </citation>
    <scope>IDENTIFICATION</scope>
    <source>
        <strain evidence="2">KR3021</strain>
    </source>
</reference>
<dbReference type="WBParaSite" id="RSKR_0000997200.1">
    <property type="protein sequence ID" value="RSKR_0000997200.1"/>
    <property type="gene ID" value="RSKR_0000997200"/>
</dbReference>
<dbReference type="Proteomes" id="UP000095286">
    <property type="component" value="Unplaced"/>
</dbReference>
<accession>A0AC35UCE8</accession>
<name>A0AC35UCE8_9BILA</name>
<protein>
    <submittedName>
        <fullName evidence="2">Rad51 domain-containing protein</fullName>
    </submittedName>
</protein>
<evidence type="ECO:0000313" key="2">
    <source>
        <dbReference type="WBParaSite" id="RSKR_0000997200.1"/>
    </source>
</evidence>
<evidence type="ECO:0000313" key="1">
    <source>
        <dbReference type="Proteomes" id="UP000095286"/>
    </source>
</evidence>
<sequence length="79" mass="8766">MDRFLLEIVIRKLTPTIIVNTSFGNVGDSTSSKKSHIFLEPTLALYDVIVPMEVDDSAANQDSKEDSQDEEEVEAFTSS</sequence>
<proteinExistence type="predicted"/>